<name>A0A1V9Y334_9ACAR</name>
<feature type="compositionally biased region" description="Polar residues" evidence="1">
    <location>
        <begin position="156"/>
        <end position="167"/>
    </location>
</feature>
<evidence type="ECO:0000313" key="3">
    <source>
        <dbReference type="Proteomes" id="UP000192247"/>
    </source>
</evidence>
<dbReference type="Proteomes" id="UP000192247">
    <property type="component" value="Unassembled WGS sequence"/>
</dbReference>
<protein>
    <submittedName>
        <fullName evidence="2">Uncharacterized protein</fullName>
    </submittedName>
</protein>
<feature type="compositionally biased region" description="Polar residues" evidence="1">
    <location>
        <begin position="71"/>
        <end position="92"/>
    </location>
</feature>
<comment type="caution">
    <text evidence="2">The sequence shown here is derived from an EMBL/GenBank/DDBJ whole genome shotgun (WGS) entry which is preliminary data.</text>
</comment>
<feature type="non-terminal residue" evidence="2">
    <location>
        <position position="1"/>
    </location>
</feature>
<sequence>YNYQQDHEGYNQQQGQNGFQQGHVNRSTQQGHYGNAQTAERHGVYEKTGTNVPAASGPRMSKSIDDDENSRSWFNSTASDKHSAVNQSSSTLYDGFSTAGGRSFDYDSFDQSSGGMTMGNATGQQQATTHQGQPQQQQQQAGGAKLPQDAHGAPGVQQQGHSPFATTGQQQQQQHQQVQGGIGAQKSSANASNQQQGGQSTTAGGGLERKPSLQRQHATQVRRAPA</sequence>
<dbReference type="EMBL" id="MNPL01000356">
    <property type="protein sequence ID" value="OQR80093.1"/>
    <property type="molecule type" value="Genomic_DNA"/>
</dbReference>
<dbReference type="AlphaFoldDB" id="A0A1V9Y334"/>
<feature type="compositionally biased region" description="Low complexity" evidence="1">
    <location>
        <begin position="168"/>
        <end position="202"/>
    </location>
</feature>
<dbReference type="InParanoid" id="A0A1V9Y334"/>
<feature type="compositionally biased region" description="Low complexity" evidence="1">
    <location>
        <begin position="121"/>
        <end position="144"/>
    </location>
</feature>
<accession>A0A1V9Y334</accession>
<feature type="compositionally biased region" description="Low complexity" evidence="1">
    <location>
        <begin position="10"/>
        <end position="22"/>
    </location>
</feature>
<gene>
    <name evidence="2" type="ORF">BIW11_05299</name>
</gene>
<evidence type="ECO:0000313" key="2">
    <source>
        <dbReference type="EMBL" id="OQR80093.1"/>
    </source>
</evidence>
<feature type="region of interest" description="Disordered" evidence="1">
    <location>
        <begin position="1"/>
        <end position="226"/>
    </location>
</feature>
<feature type="compositionally biased region" description="Polar residues" evidence="1">
    <location>
        <begin position="23"/>
        <end position="38"/>
    </location>
</feature>
<organism evidence="2 3">
    <name type="scientific">Tropilaelaps mercedesae</name>
    <dbReference type="NCBI Taxonomy" id="418985"/>
    <lineage>
        <taxon>Eukaryota</taxon>
        <taxon>Metazoa</taxon>
        <taxon>Ecdysozoa</taxon>
        <taxon>Arthropoda</taxon>
        <taxon>Chelicerata</taxon>
        <taxon>Arachnida</taxon>
        <taxon>Acari</taxon>
        <taxon>Parasitiformes</taxon>
        <taxon>Mesostigmata</taxon>
        <taxon>Gamasina</taxon>
        <taxon>Dermanyssoidea</taxon>
        <taxon>Laelapidae</taxon>
        <taxon>Tropilaelaps</taxon>
    </lineage>
</organism>
<reference evidence="2 3" key="1">
    <citation type="journal article" date="2017" name="Gigascience">
        <title>Draft genome of the honey bee ectoparasitic mite, Tropilaelaps mercedesae, is shaped by the parasitic life history.</title>
        <authorList>
            <person name="Dong X."/>
            <person name="Armstrong S.D."/>
            <person name="Xia D."/>
            <person name="Makepeace B.L."/>
            <person name="Darby A.C."/>
            <person name="Kadowaki T."/>
        </authorList>
    </citation>
    <scope>NUCLEOTIDE SEQUENCE [LARGE SCALE GENOMIC DNA]</scope>
    <source>
        <strain evidence="2">Wuxi-XJTLU</strain>
    </source>
</reference>
<evidence type="ECO:0000256" key="1">
    <source>
        <dbReference type="SAM" id="MobiDB-lite"/>
    </source>
</evidence>
<keyword evidence="3" id="KW-1185">Reference proteome</keyword>
<proteinExistence type="predicted"/>